<feature type="domain" description="Response regulatory" evidence="10">
    <location>
        <begin position="65"/>
        <end position="182"/>
    </location>
</feature>
<dbReference type="SUPFAM" id="SSF47226">
    <property type="entry name" value="Histidine-containing phosphotransfer domain, HPT domain"/>
    <property type="match status" value="1"/>
</dbReference>
<evidence type="ECO:0000256" key="2">
    <source>
        <dbReference type="ARBA" id="ARBA00022475"/>
    </source>
</evidence>
<proteinExistence type="predicted"/>
<dbReference type="PANTHER" id="PTHR45339:SF1">
    <property type="entry name" value="HYBRID SIGNAL TRANSDUCTION HISTIDINE KINASE J"/>
    <property type="match status" value="1"/>
</dbReference>
<keyword evidence="12" id="KW-0808">Transferase</keyword>
<dbReference type="Pfam" id="PF00072">
    <property type="entry name" value="Response_reg"/>
    <property type="match status" value="1"/>
</dbReference>
<dbReference type="GO" id="GO:0016301">
    <property type="term" value="F:kinase activity"/>
    <property type="evidence" value="ECO:0007669"/>
    <property type="project" value="UniProtKB-KW"/>
</dbReference>
<sequence>MSTQDSKIEEEIVEVDLIGTEEGDFGEEELQSISTLQAPKTIKRRDVPAHEKITKNHFSEFSGQRIIVAEDNLINQKVLTGLLAGSGIEVIIANHGQEVLDILETDNDFLMILMDAHMPIIDGFEATRAIRKIKEYDHILVVALSGDTAGDDIKKMSDAGMAEQLEKPLRMETLYNIFYAYTGKKNAIEYVEVIMTKELNGDKGLEVCGGDEEFYREILSEFVQTYENSTQVLGQLLENNELQKADKLLLDIIGITANIGAEQLHAISITIKTSLSDKEERSYITLADEYKMHLENLIKDIKEYM</sequence>
<keyword evidence="4" id="KW-0812">Transmembrane</keyword>
<keyword evidence="6" id="KW-0067">ATP-binding</keyword>
<evidence type="ECO:0000256" key="7">
    <source>
        <dbReference type="ARBA" id="ARBA00022989"/>
    </source>
</evidence>
<reference evidence="12" key="1">
    <citation type="submission" date="2016-10" db="EMBL/GenBank/DDBJ databases">
        <authorList>
            <person name="de Groot N.N."/>
        </authorList>
    </citation>
    <scope>NUCLEOTIDE SEQUENCE</scope>
</reference>
<dbReference type="GO" id="GO:0005886">
    <property type="term" value="C:plasma membrane"/>
    <property type="evidence" value="ECO:0007669"/>
    <property type="project" value="UniProtKB-SubCell"/>
</dbReference>
<dbReference type="GO" id="GO:0005524">
    <property type="term" value="F:ATP binding"/>
    <property type="evidence" value="ECO:0007669"/>
    <property type="project" value="UniProtKB-KW"/>
</dbReference>
<dbReference type="AlphaFoldDB" id="A0A1W1B9E6"/>
<evidence type="ECO:0000256" key="6">
    <source>
        <dbReference type="ARBA" id="ARBA00022840"/>
    </source>
</evidence>
<feature type="domain" description="HPt" evidence="11">
    <location>
        <begin position="211"/>
        <end position="305"/>
    </location>
</feature>
<keyword evidence="3" id="KW-0597">Phosphoprotein</keyword>
<protein>
    <submittedName>
        <fullName evidence="12">Sensory box histidine kinase/response regulator</fullName>
    </submittedName>
</protein>
<keyword evidence="12" id="KW-0418">Kinase</keyword>
<keyword evidence="2" id="KW-1003">Cell membrane</keyword>
<evidence type="ECO:0000256" key="8">
    <source>
        <dbReference type="ARBA" id="ARBA00023012"/>
    </source>
</evidence>
<dbReference type="PROSITE" id="PS50110">
    <property type="entry name" value="RESPONSE_REGULATORY"/>
    <property type="match status" value="1"/>
</dbReference>
<dbReference type="SUPFAM" id="SSF52172">
    <property type="entry name" value="CheY-like"/>
    <property type="match status" value="1"/>
</dbReference>
<evidence type="ECO:0000256" key="9">
    <source>
        <dbReference type="ARBA" id="ARBA00023136"/>
    </source>
</evidence>
<keyword evidence="5" id="KW-0547">Nucleotide-binding</keyword>
<keyword evidence="8" id="KW-0902">Two-component regulatory system</keyword>
<name>A0A1W1B9E6_9ZZZZ</name>
<dbReference type="Gene3D" id="3.40.50.2300">
    <property type="match status" value="1"/>
</dbReference>
<organism evidence="12">
    <name type="scientific">hydrothermal vent metagenome</name>
    <dbReference type="NCBI Taxonomy" id="652676"/>
    <lineage>
        <taxon>unclassified sequences</taxon>
        <taxon>metagenomes</taxon>
        <taxon>ecological metagenomes</taxon>
    </lineage>
</organism>
<dbReference type="PANTHER" id="PTHR45339">
    <property type="entry name" value="HYBRID SIGNAL TRANSDUCTION HISTIDINE KINASE J"/>
    <property type="match status" value="1"/>
</dbReference>
<dbReference type="PROSITE" id="PS50894">
    <property type="entry name" value="HPT"/>
    <property type="match status" value="1"/>
</dbReference>
<keyword evidence="9" id="KW-0472">Membrane</keyword>
<dbReference type="InterPro" id="IPR036641">
    <property type="entry name" value="HPT_dom_sf"/>
</dbReference>
<gene>
    <name evidence="12" type="ORF">MNB_SM-4-1277</name>
</gene>
<comment type="subcellular location">
    <subcellularLocation>
        <location evidence="1">Cell membrane</location>
        <topology evidence="1">Multi-pass membrane protein</topology>
    </subcellularLocation>
</comment>
<dbReference type="InterPro" id="IPR008207">
    <property type="entry name" value="Sig_transdc_His_kin_Hpt_dom"/>
</dbReference>
<accession>A0A1W1B9E6</accession>
<evidence type="ECO:0000259" key="10">
    <source>
        <dbReference type="PROSITE" id="PS50110"/>
    </source>
</evidence>
<evidence type="ECO:0000256" key="3">
    <source>
        <dbReference type="ARBA" id="ARBA00022553"/>
    </source>
</evidence>
<evidence type="ECO:0000256" key="4">
    <source>
        <dbReference type="ARBA" id="ARBA00022692"/>
    </source>
</evidence>
<evidence type="ECO:0000256" key="5">
    <source>
        <dbReference type="ARBA" id="ARBA00022741"/>
    </source>
</evidence>
<dbReference type="Gene3D" id="1.20.120.160">
    <property type="entry name" value="HPT domain"/>
    <property type="match status" value="1"/>
</dbReference>
<dbReference type="GO" id="GO:0000160">
    <property type="term" value="P:phosphorelay signal transduction system"/>
    <property type="evidence" value="ECO:0007669"/>
    <property type="project" value="UniProtKB-KW"/>
</dbReference>
<dbReference type="InterPro" id="IPR011006">
    <property type="entry name" value="CheY-like_superfamily"/>
</dbReference>
<keyword evidence="7" id="KW-1133">Transmembrane helix</keyword>
<dbReference type="CDD" id="cd17546">
    <property type="entry name" value="REC_hyHK_CKI1_RcsC-like"/>
    <property type="match status" value="1"/>
</dbReference>
<evidence type="ECO:0000256" key="1">
    <source>
        <dbReference type="ARBA" id="ARBA00004651"/>
    </source>
</evidence>
<dbReference type="SMART" id="SM00448">
    <property type="entry name" value="REC"/>
    <property type="match status" value="1"/>
</dbReference>
<evidence type="ECO:0000259" key="11">
    <source>
        <dbReference type="PROSITE" id="PS50894"/>
    </source>
</evidence>
<dbReference type="InterPro" id="IPR001789">
    <property type="entry name" value="Sig_transdc_resp-reg_receiver"/>
</dbReference>
<evidence type="ECO:0000313" key="12">
    <source>
        <dbReference type="EMBL" id="SFV50075.1"/>
    </source>
</evidence>
<dbReference type="EMBL" id="FPHF01000003">
    <property type="protein sequence ID" value="SFV50075.1"/>
    <property type="molecule type" value="Genomic_DNA"/>
</dbReference>